<proteinExistence type="predicted"/>
<evidence type="ECO:0000313" key="2">
    <source>
        <dbReference type="EMBL" id="RNE62386.1"/>
    </source>
</evidence>
<accession>A0A3M8LAB6</accession>
<dbReference type="OrthoDB" id="3213322at2"/>
<feature type="domain" description="UspA" evidence="1">
    <location>
        <begin position="13"/>
        <end position="158"/>
    </location>
</feature>
<comment type="caution">
    <text evidence="2">The sequence shown here is derived from an EMBL/GenBank/DDBJ whole genome shotgun (WGS) entry which is preliminary data.</text>
</comment>
<keyword evidence="3" id="KW-1185">Reference proteome</keyword>
<dbReference type="Gene3D" id="3.40.50.620">
    <property type="entry name" value="HUPs"/>
    <property type="match status" value="1"/>
</dbReference>
<dbReference type="Pfam" id="PF00582">
    <property type="entry name" value="Usp"/>
    <property type="match status" value="1"/>
</dbReference>
<gene>
    <name evidence="2" type="ORF">EEJ31_08270</name>
</gene>
<dbReference type="AlphaFoldDB" id="A0A3M8LAB6"/>
<evidence type="ECO:0000313" key="3">
    <source>
        <dbReference type="Proteomes" id="UP000279859"/>
    </source>
</evidence>
<dbReference type="Proteomes" id="UP000279859">
    <property type="component" value="Unassembled WGS sequence"/>
</dbReference>
<reference evidence="2 3" key="1">
    <citation type="submission" date="2018-11" db="EMBL/GenBank/DDBJ databases">
        <title>Cryobacterium sp. nov., isolated from rhizosphere soil of lettuce.</title>
        <authorList>
            <person name="Wang Y."/>
        </authorList>
    </citation>
    <scope>NUCLEOTIDE SEQUENCE [LARGE SCALE GENOMIC DNA]</scope>
    <source>
        <strain evidence="2 3">NEAU-85</strain>
    </source>
</reference>
<evidence type="ECO:0000259" key="1">
    <source>
        <dbReference type="Pfam" id="PF00582"/>
    </source>
</evidence>
<dbReference type="RefSeq" id="WP_123045834.1">
    <property type="nucleotide sequence ID" value="NZ_RDSR01000011.1"/>
</dbReference>
<dbReference type="EMBL" id="RDSR01000011">
    <property type="protein sequence ID" value="RNE62386.1"/>
    <property type="molecule type" value="Genomic_DNA"/>
</dbReference>
<dbReference type="InterPro" id="IPR014729">
    <property type="entry name" value="Rossmann-like_a/b/a_fold"/>
</dbReference>
<dbReference type="SUPFAM" id="SSF52402">
    <property type="entry name" value="Adenine nucleotide alpha hydrolases-like"/>
    <property type="match status" value="1"/>
</dbReference>
<name>A0A3M8LAB6_9MICO</name>
<sequence>MTDTPARRTASVIVVAVEPGQPDDVLLQACALAADLGCHLVCVHVDLGRYPVEEHPDGSVVSLPYDPDLPELGDEEFDPTLADHIAEVLGRSGAPYTLRALAGDPARALGHLADAVNARLIVVGTHRPGVRRGVREFFNGSVAVHLAHRQHRPILVVPLSPVTDGTQLPWK</sequence>
<dbReference type="CDD" id="cd00293">
    <property type="entry name" value="USP-like"/>
    <property type="match status" value="1"/>
</dbReference>
<protein>
    <submittedName>
        <fullName evidence="2">Universal stress protein</fullName>
    </submittedName>
</protein>
<dbReference type="InterPro" id="IPR006016">
    <property type="entry name" value="UspA"/>
</dbReference>
<organism evidence="2 3">
    <name type="scientific">Cryobacterium tepidiphilum</name>
    <dbReference type="NCBI Taxonomy" id="2486026"/>
    <lineage>
        <taxon>Bacteria</taxon>
        <taxon>Bacillati</taxon>
        <taxon>Actinomycetota</taxon>
        <taxon>Actinomycetes</taxon>
        <taxon>Micrococcales</taxon>
        <taxon>Microbacteriaceae</taxon>
        <taxon>Cryobacterium</taxon>
    </lineage>
</organism>